<reference evidence="10 11" key="1">
    <citation type="submission" date="2017-10" db="EMBL/GenBank/DDBJ databases">
        <title>Bacillus sp. nov., a halophilic bacterium isolated from a Keqin Lake.</title>
        <authorList>
            <person name="Wang H."/>
        </authorList>
    </citation>
    <scope>NUCLEOTIDE SEQUENCE [LARGE SCALE GENOMIC DNA]</scope>
    <source>
        <strain evidence="10 11">KQ-12</strain>
    </source>
</reference>
<dbReference type="InterPro" id="IPR015262">
    <property type="entry name" value="tRNA_Ile_lys_synt_subst-bd"/>
</dbReference>
<evidence type="ECO:0000256" key="3">
    <source>
        <dbReference type="ARBA" id="ARBA00022598"/>
    </source>
</evidence>
<dbReference type="GO" id="GO:0032267">
    <property type="term" value="F:tRNA(Ile)-lysidine synthase activity"/>
    <property type="evidence" value="ECO:0007669"/>
    <property type="project" value="UniProtKB-EC"/>
</dbReference>
<keyword evidence="6 8" id="KW-0067">ATP-binding</keyword>
<dbReference type="HAMAP" id="MF_01161">
    <property type="entry name" value="tRNA_Ile_lys_synt"/>
    <property type="match status" value="1"/>
</dbReference>
<dbReference type="RefSeq" id="WP_110612327.1">
    <property type="nucleotide sequence ID" value="NZ_PDOD01000007.1"/>
</dbReference>
<dbReference type="Pfam" id="PF01171">
    <property type="entry name" value="ATP_bind_3"/>
    <property type="match status" value="1"/>
</dbReference>
<evidence type="ECO:0000256" key="5">
    <source>
        <dbReference type="ARBA" id="ARBA00022741"/>
    </source>
</evidence>
<evidence type="ECO:0000256" key="2">
    <source>
        <dbReference type="ARBA" id="ARBA00022490"/>
    </source>
</evidence>
<dbReference type="CDD" id="cd01992">
    <property type="entry name" value="TilS_N"/>
    <property type="match status" value="1"/>
</dbReference>
<sequence>MKQVIDAFLDKHDLIQEGDHLLLAVSGGVDSMAMLKFFQQKQQESNFTLTVAHVDHGLRGEESKQDAQFVRSYCEEIELPFYLHEPDVIHRQKQDQLTTQEAARLCRYEWFATLMKTLKANKLVLAHHGDDQIETMLMRQIRGSLSGRKGMPIKRPFAGGYIVRPFLCIEKKDLLRFCQEYGVPFREDPSNESDHYQRNRVRHELLPFIKHENPKAHEIFQWQSEVWSEEEQWMQTEAETWLSRLMEGRKLGEISINARLFREIPNALQRRTIHLILNYLSKKKMRMDRHHIASIQELLTKNHASALLHLPDGLTVEKSYDKLFFLTRASQKENQLDTIAEQQLDIPSKVDLPLGTLSVVEAAYNQREGNKWSVSIDIDQVKLPFVVRSRRPGDRMSYLGGDGTKKIKNVFIDHKVPKRDRDLWPIVTDSHGTILWVPFLTRSKVATVTETSTRVVQMTYDIYT</sequence>
<evidence type="ECO:0000313" key="11">
    <source>
        <dbReference type="Proteomes" id="UP000248214"/>
    </source>
</evidence>
<dbReference type="Gene3D" id="3.40.50.620">
    <property type="entry name" value="HUPs"/>
    <property type="match status" value="1"/>
</dbReference>
<comment type="subcellular location">
    <subcellularLocation>
        <location evidence="1 8">Cytoplasm</location>
    </subcellularLocation>
</comment>
<feature type="domain" description="Lysidine-tRNA(Ile) synthetase C-terminal" evidence="9">
    <location>
        <begin position="385"/>
        <end position="458"/>
    </location>
</feature>
<comment type="catalytic activity">
    <reaction evidence="7 8">
        <text>cytidine(34) in tRNA(Ile2) + L-lysine + ATP = lysidine(34) in tRNA(Ile2) + AMP + diphosphate + H(+)</text>
        <dbReference type="Rhea" id="RHEA:43744"/>
        <dbReference type="Rhea" id="RHEA-COMP:10625"/>
        <dbReference type="Rhea" id="RHEA-COMP:10670"/>
        <dbReference type="ChEBI" id="CHEBI:15378"/>
        <dbReference type="ChEBI" id="CHEBI:30616"/>
        <dbReference type="ChEBI" id="CHEBI:32551"/>
        <dbReference type="ChEBI" id="CHEBI:33019"/>
        <dbReference type="ChEBI" id="CHEBI:82748"/>
        <dbReference type="ChEBI" id="CHEBI:83665"/>
        <dbReference type="ChEBI" id="CHEBI:456215"/>
        <dbReference type="EC" id="6.3.4.19"/>
    </reaction>
</comment>
<dbReference type="GO" id="GO:0005524">
    <property type="term" value="F:ATP binding"/>
    <property type="evidence" value="ECO:0007669"/>
    <property type="project" value="UniProtKB-UniRule"/>
</dbReference>
<name>A0A323TAF1_9BACI</name>
<dbReference type="Gene3D" id="3.30.465.60">
    <property type="match status" value="1"/>
</dbReference>
<dbReference type="NCBIfam" id="TIGR02432">
    <property type="entry name" value="lysidine_TilS_N"/>
    <property type="match status" value="1"/>
</dbReference>
<keyword evidence="5 8" id="KW-0547">Nucleotide-binding</keyword>
<dbReference type="Proteomes" id="UP000248214">
    <property type="component" value="Unassembled WGS sequence"/>
</dbReference>
<dbReference type="PANTHER" id="PTHR43033">
    <property type="entry name" value="TRNA(ILE)-LYSIDINE SYNTHASE-RELATED"/>
    <property type="match status" value="1"/>
</dbReference>
<evidence type="ECO:0000256" key="7">
    <source>
        <dbReference type="ARBA" id="ARBA00048539"/>
    </source>
</evidence>
<dbReference type="InterPro" id="IPR012094">
    <property type="entry name" value="tRNA_Ile_lys_synt"/>
</dbReference>
<dbReference type="NCBIfam" id="TIGR02433">
    <property type="entry name" value="lysidine_TilS_C"/>
    <property type="match status" value="1"/>
</dbReference>
<accession>A0A323TAF1</accession>
<keyword evidence="11" id="KW-1185">Reference proteome</keyword>
<gene>
    <name evidence="8 10" type="primary">tilS</name>
    <name evidence="10" type="ORF">CR194_19745</name>
</gene>
<evidence type="ECO:0000259" key="9">
    <source>
        <dbReference type="SMART" id="SM00977"/>
    </source>
</evidence>
<dbReference type="GO" id="GO:0006400">
    <property type="term" value="P:tRNA modification"/>
    <property type="evidence" value="ECO:0007669"/>
    <property type="project" value="UniProtKB-UniRule"/>
</dbReference>
<dbReference type="EMBL" id="PDOD01000007">
    <property type="protein sequence ID" value="PYZ91564.1"/>
    <property type="molecule type" value="Genomic_DNA"/>
</dbReference>
<dbReference type="Pfam" id="PF11734">
    <property type="entry name" value="TilS_C"/>
    <property type="match status" value="1"/>
</dbReference>
<dbReference type="OrthoDB" id="9807403at2"/>
<comment type="function">
    <text evidence="8">Ligates lysine onto the cytidine present at position 34 of the AUA codon-specific tRNA(Ile) that contains the anticodon CAU, in an ATP-dependent manner. Cytidine is converted to lysidine, thus changing the amino acid specificity of the tRNA from methionine to isoleucine.</text>
</comment>
<dbReference type="SUPFAM" id="SSF56037">
    <property type="entry name" value="PheT/TilS domain"/>
    <property type="match status" value="1"/>
</dbReference>
<dbReference type="SUPFAM" id="SSF82829">
    <property type="entry name" value="MesJ substrate recognition domain-like"/>
    <property type="match status" value="1"/>
</dbReference>
<evidence type="ECO:0000256" key="6">
    <source>
        <dbReference type="ARBA" id="ARBA00022840"/>
    </source>
</evidence>
<dbReference type="AlphaFoldDB" id="A0A323TAF1"/>
<dbReference type="EC" id="6.3.4.19" evidence="8"/>
<evidence type="ECO:0000256" key="1">
    <source>
        <dbReference type="ARBA" id="ARBA00004496"/>
    </source>
</evidence>
<evidence type="ECO:0000256" key="8">
    <source>
        <dbReference type="HAMAP-Rule" id="MF_01161"/>
    </source>
</evidence>
<proteinExistence type="inferred from homology"/>
<organism evidence="10 11">
    <name type="scientific">Salipaludibacillus keqinensis</name>
    <dbReference type="NCBI Taxonomy" id="2045207"/>
    <lineage>
        <taxon>Bacteria</taxon>
        <taxon>Bacillati</taxon>
        <taxon>Bacillota</taxon>
        <taxon>Bacilli</taxon>
        <taxon>Bacillales</taxon>
        <taxon>Bacillaceae</taxon>
    </lineage>
</organism>
<comment type="similarity">
    <text evidence="8">Belongs to the tRNA(Ile)-lysidine synthase family.</text>
</comment>
<dbReference type="PANTHER" id="PTHR43033:SF1">
    <property type="entry name" value="TRNA(ILE)-LYSIDINE SYNTHASE-RELATED"/>
    <property type="match status" value="1"/>
</dbReference>
<evidence type="ECO:0000313" key="10">
    <source>
        <dbReference type="EMBL" id="PYZ91564.1"/>
    </source>
</evidence>
<comment type="caution">
    <text evidence="10">The sequence shown here is derived from an EMBL/GenBank/DDBJ whole genome shotgun (WGS) entry which is preliminary data.</text>
</comment>
<feature type="binding site" evidence="8">
    <location>
        <begin position="26"/>
        <end position="31"/>
    </location>
    <ligand>
        <name>ATP</name>
        <dbReference type="ChEBI" id="CHEBI:30616"/>
    </ligand>
</feature>
<dbReference type="InterPro" id="IPR011063">
    <property type="entry name" value="TilS/TtcA_N"/>
</dbReference>
<keyword evidence="3 8" id="KW-0436">Ligase</keyword>
<dbReference type="GO" id="GO:0005737">
    <property type="term" value="C:cytoplasm"/>
    <property type="evidence" value="ECO:0007669"/>
    <property type="project" value="UniProtKB-SubCell"/>
</dbReference>
<keyword evidence="2 8" id="KW-0963">Cytoplasm</keyword>
<protein>
    <recommendedName>
        <fullName evidence="8">tRNA(Ile)-lysidine synthase</fullName>
        <ecNumber evidence="8">6.3.4.19</ecNumber>
    </recommendedName>
    <alternativeName>
        <fullName evidence="8">tRNA(Ile)-2-lysyl-cytidine synthase</fullName>
    </alternativeName>
    <alternativeName>
        <fullName evidence="8">tRNA(Ile)-lysidine synthetase</fullName>
    </alternativeName>
</protein>
<comment type="domain">
    <text evidence="8">The N-terminal region contains the highly conserved SGGXDS motif, predicted to be a P-loop motif involved in ATP binding.</text>
</comment>
<keyword evidence="4 8" id="KW-0819">tRNA processing</keyword>
<dbReference type="InterPro" id="IPR012796">
    <property type="entry name" value="Lysidine-tRNA-synth_C"/>
</dbReference>
<dbReference type="InterPro" id="IPR014729">
    <property type="entry name" value="Rossmann-like_a/b/a_fold"/>
</dbReference>
<dbReference type="InterPro" id="IPR012795">
    <property type="entry name" value="tRNA_Ile_lys_synt_N"/>
</dbReference>
<dbReference type="SUPFAM" id="SSF52402">
    <property type="entry name" value="Adenine nucleotide alpha hydrolases-like"/>
    <property type="match status" value="1"/>
</dbReference>
<dbReference type="SMART" id="SM00977">
    <property type="entry name" value="TilS_C"/>
    <property type="match status" value="1"/>
</dbReference>
<dbReference type="Pfam" id="PF09179">
    <property type="entry name" value="TilS"/>
    <property type="match status" value="1"/>
</dbReference>
<evidence type="ECO:0000256" key="4">
    <source>
        <dbReference type="ARBA" id="ARBA00022694"/>
    </source>
</evidence>